<evidence type="ECO:0000313" key="3">
    <source>
        <dbReference type="Proteomes" id="UP000271098"/>
    </source>
</evidence>
<accession>A0A183EH00</accession>
<organism evidence="4">
    <name type="scientific">Gongylonema pulchrum</name>
    <dbReference type="NCBI Taxonomy" id="637853"/>
    <lineage>
        <taxon>Eukaryota</taxon>
        <taxon>Metazoa</taxon>
        <taxon>Ecdysozoa</taxon>
        <taxon>Nematoda</taxon>
        <taxon>Chromadorea</taxon>
        <taxon>Rhabditida</taxon>
        <taxon>Spirurina</taxon>
        <taxon>Spiruromorpha</taxon>
        <taxon>Spiruroidea</taxon>
        <taxon>Gongylonematidae</taxon>
        <taxon>Gongylonema</taxon>
    </lineage>
</organism>
<proteinExistence type="predicted"/>
<dbReference type="Pfam" id="PF00875">
    <property type="entry name" value="DNA_photolyase"/>
    <property type="match status" value="1"/>
</dbReference>
<dbReference type="OrthoDB" id="496749at2759"/>
<dbReference type="GO" id="GO:0000719">
    <property type="term" value="P:photoreactive repair"/>
    <property type="evidence" value="ECO:0007669"/>
    <property type="project" value="TreeGrafter"/>
</dbReference>
<dbReference type="WBParaSite" id="GPUH_0002026601-mRNA-1">
    <property type="protein sequence ID" value="GPUH_0002026601-mRNA-1"/>
    <property type="gene ID" value="GPUH_0002026601"/>
</dbReference>
<sequence>MASVTSMRIQPLNKQEIAAGKYVLYLMRSVRVRSSPSFSFASRRANESGVPLLPAFIYQPDQYNLAQRKFLLEGLICLRNALVTLGAPLLAIKATDEQKAMDIALKLSEQACEVITDAAYLRQDRTFEENLNEKLIAKRRRLTRVEGNVCVPVTVLCAKPAFNATTIRKVAWHLLEKLRLEKWD</sequence>
<feature type="domain" description="Photolyase/cryptochrome alpha/beta" evidence="1">
    <location>
        <begin position="20"/>
        <end position="153"/>
    </location>
</feature>
<evidence type="ECO:0000313" key="4">
    <source>
        <dbReference type="WBParaSite" id="GPUH_0002026601-mRNA-1"/>
    </source>
</evidence>
<keyword evidence="3" id="KW-1185">Reference proteome</keyword>
<dbReference type="GO" id="GO:0003904">
    <property type="term" value="F:deoxyribodipyrimidine photo-lyase activity"/>
    <property type="evidence" value="ECO:0007669"/>
    <property type="project" value="TreeGrafter"/>
</dbReference>
<dbReference type="PANTHER" id="PTHR10211:SF0">
    <property type="entry name" value="DEOXYRIBODIPYRIMIDINE PHOTO-LYASE"/>
    <property type="match status" value="1"/>
</dbReference>
<name>A0A183EH00_9BILA</name>
<dbReference type="PANTHER" id="PTHR10211">
    <property type="entry name" value="DEOXYRIBODIPYRIMIDINE PHOTOLYASE"/>
    <property type="match status" value="1"/>
</dbReference>
<evidence type="ECO:0000259" key="1">
    <source>
        <dbReference type="PROSITE" id="PS51645"/>
    </source>
</evidence>
<dbReference type="Proteomes" id="UP000271098">
    <property type="component" value="Unassembled WGS sequence"/>
</dbReference>
<dbReference type="InterPro" id="IPR052219">
    <property type="entry name" value="Photolyase_Class-2"/>
</dbReference>
<dbReference type="InterPro" id="IPR006050">
    <property type="entry name" value="DNA_photolyase_N"/>
</dbReference>
<dbReference type="InterPro" id="IPR036155">
    <property type="entry name" value="Crypto/Photolyase_N_sf"/>
</dbReference>
<dbReference type="InterPro" id="IPR014729">
    <property type="entry name" value="Rossmann-like_a/b/a_fold"/>
</dbReference>
<reference evidence="4" key="1">
    <citation type="submission" date="2016-06" db="UniProtKB">
        <authorList>
            <consortium name="WormBaseParasite"/>
        </authorList>
    </citation>
    <scope>IDENTIFICATION</scope>
</reference>
<protein>
    <submittedName>
        <fullName evidence="4">Photolyase/cryptochrome alpha/beta domain-containing protein</fullName>
    </submittedName>
</protein>
<dbReference type="AlphaFoldDB" id="A0A183EH00"/>
<dbReference type="EMBL" id="UYRT01090039">
    <property type="protein sequence ID" value="VDN35605.1"/>
    <property type="molecule type" value="Genomic_DNA"/>
</dbReference>
<dbReference type="Gene3D" id="3.40.50.620">
    <property type="entry name" value="HUPs"/>
    <property type="match status" value="1"/>
</dbReference>
<reference evidence="2 3" key="2">
    <citation type="submission" date="2018-11" db="EMBL/GenBank/DDBJ databases">
        <authorList>
            <consortium name="Pathogen Informatics"/>
        </authorList>
    </citation>
    <scope>NUCLEOTIDE SEQUENCE [LARGE SCALE GENOMIC DNA]</scope>
</reference>
<dbReference type="SUPFAM" id="SSF52425">
    <property type="entry name" value="Cryptochrome/photolyase, N-terminal domain"/>
    <property type="match status" value="1"/>
</dbReference>
<dbReference type="PROSITE" id="PS51645">
    <property type="entry name" value="PHR_CRY_ALPHA_BETA"/>
    <property type="match status" value="1"/>
</dbReference>
<evidence type="ECO:0000313" key="2">
    <source>
        <dbReference type="EMBL" id="VDN35605.1"/>
    </source>
</evidence>
<gene>
    <name evidence="2" type="ORF">GPUH_LOCUS20241</name>
</gene>